<keyword evidence="3" id="KW-1185">Reference proteome</keyword>
<evidence type="ECO:0000313" key="3">
    <source>
        <dbReference type="Proteomes" id="UP000237000"/>
    </source>
</evidence>
<dbReference type="InParanoid" id="A0A2P5CQU1"/>
<name>A0A2P5CQU1_TREOI</name>
<dbReference type="OrthoDB" id="10327250at2759"/>
<feature type="non-terminal residue" evidence="2">
    <location>
        <position position="1"/>
    </location>
</feature>
<dbReference type="EMBL" id="JXTC01000337">
    <property type="protein sequence ID" value="PON63401.1"/>
    <property type="molecule type" value="Genomic_DNA"/>
</dbReference>
<accession>A0A2P5CQU1</accession>
<dbReference type="Proteomes" id="UP000237000">
    <property type="component" value="Unassembled WGS sequence"/>
</dbReference>
<proteinExistence type="predicted"/>
<protein>
    <submittedName>
        <fullName evidence="2">Uncharacterized protein</fullName>
    </submittedName>
</protein>
<comment type="caution">
    <text evidence="2">The sequence shown here is derived from an EMBL/GenBank/DDBJ whole genome shotgun (WGS) entry which is preliminary data.</text>
</comment>
<organism evidence="2 3">
    <name type="scientific">Trema orientale</name>
    <name type="common">Charcoal tree</name>
    <name type="synonym">Celtis orientalis</name>
    <dbReference type="NCBI Taxonomy" id="63057"/>
    <lineage>
        <taxon>Eukaryota</taxon>
        <taxon>Viridiplantae</taxon>
        <taxon>Streptophyta</taxon>
        <taxon>Embryophyta</taxon>
        <taxon>Tracheophyta</taxon>
        <taxon>Spermatophyta</taxon>
        <taxon>Magnoliopsida</taxon>
        <taxon>eudicotyledons</taxon>
        <taxon>Gunneridae</taxon>
        <taxon>Pentapetalae</taxon>
        <taxon>rosids</taxon>
        <taxon>fabids</taxon>
        <taxon>Rosales</taxon>
        <taxon>Cannabaceae</taxon>
        <taxon>Trema</taxon>
    </lineage>
</organism>
<evidence type="ECO:0000256" key="1">
    <source>
        <dbReference type="SAM" id="MobiDB-lite"/>
    </source>
</evidence>
<sequence length="217" mass="23493">FICISINITLLYILIDEVADFIHQNPSVITSGIEQMEDVILPLGLLHLDRPAPSILLQHLAVKPPAILQRIFLCHANQHSPTTQLPHIRILIRVYERVVGPTPRRRVNESPYFPGQRFVADDGAVFGLGSDRVPPPEVRVNQDDPPQIDPGQSLDARPERHVVGDVGAGAISGEENPPEVRSRVEPLVRTVPAGVGSGPLEGGPRIVVGGGDGMLRG</sequence>
<reference evidence="3" key="1">
    <citation type="submission" date="2016-06" db="EMBL/GenBank/DDBJ databases">
        <title>Parallel loss of symbiosis genes in relatives of nitrogen-fixing non-legume Parasponia.</title>
        <authorList>
            <person name="Van Velzen R."/>
            <person name="Holmer R."/>
            <person name="Bu F."/>
            <person name="Rutten L."/>
            <person name="Van Zeijl A."/>
            <person name="Liu W."/>
            <person name="Santuari L."/>
            <person name="Cao Q."/>
            <person name="Sharma T."/>
            <person name="Shen D."/>
            <person name="Roswanjaya Y."/>
            <person name="Wardhani T."/>
            <person name="Kalhor M.S."/>
            <person name="Jansen J."/>
            <person name="Van den Hoogen J."/>
            <person name="Gungor B."/>
            <person name="Hartog M."/>
            <person name="Hontelez J."/>
            <person name="Verver J."/>
            <person name="Yang W.-C."/>
            <person name="Schijlen E."/>
            <person name="Repin R."/>
            <person name="Schilthuizen M."/>
            <person name="Schranz E."/>
            <person name="Heidstra R."/>
            <person name="Miyata K."/>
            <person name="Fedorova E."/>
            <person name="Kohlen W."/>
            <person name="Bisseling T."/>
            <person name="Smit S."/>
            <person name="Geurts R."/>
        </authorList>
    </citation>
    <scope>NUCLEOTIDE SEQUENCE [LARGE SCALE GENOMIC DNA]</scope>
    <source>
        <strain evidence="3">cv. RG33-2</strain>
    </source>
</reference>
<evidence type="ECO:0000313" key="2">
    <source>
        <dbReference type="EMBL" id="PON63401.1"/>
    </source>
</evidence>
<feature type="region of interest" description="Disordered" evidence="1">
    <location>
        <begin position="135"/>
        <end position="156"/>
    </location>
</feature>
<gene>
    <name evidence="2" type="ORF">TorRG33x02_276450</name>
</gene>
<dbReference type="AlphaFoldDB" id="A0A2P5CQU1"/>